<evidence type="ECO:0000256" key="5">
    <source>
        <dbReference type="ARBA" id="ARBA00023136"/>
    </source>
</evidence>
<keyword evidence="2" id="KW-1003">Cell membrane</keyword>
<feature type="transmembrane region" description="Helical" evidence="6">
    <location>
        <begin position="213"/>
        <end position="238"/>
    </location>
</feature>
<evidence type="ECO:0000256" key="3">
    <source>
        <dbReference type="ARBA" id="ARBA00022692"/>
    </source>
</evidence>
<dbReference type="AlphaFoldDB" id="A0A229NV15"/>
<feature type="transmembrane region" description="Helical" evidence="6">
    <location>
        <begin position="319"/>
        <end position="343"/>
    </location>
</feature>
<evidence type="ECO:0000256" key="4">
    <source>
        <dbReference type="ARBA" id="ARBA00022989"/>
    </source>
</evidence>
<comment type="caution">
    <text evidence="7">The sequence shown here is derived from an EMBL/GenBank/DDBJ whole genome shotgun (WGS) entry which is preliminary data.</text>
</comment>
<dbReference type="GO" id="GO:0005886">
    <property type="term" value="C:plasma membrane"/>
    <property type="evidence" value="ECO:0007669"/>
    <property type="project" value="UniProtKB-SubCell"/>
</dbReference>
<feature type="transmembrane region" description="Helical" evidence="6">
    <location>
        <begin position="289"/>
        <end position="313"/>
    </location>
</feature>
<keyword evidence="5 6" id="KW-0472">Membrane</keyword>
<keyword evidence="4 6" id="KW-1133">Transmembrane helix</keyword>
<feature type="transmembrane region" description="Helical" evidence="6">
    <location>
        <begin position="108"/>
        <end position="129"/>
    </location>
</feature>
<evidence type="ECO:0000313" key="7">
    <source>
        <dbReference type="EMBL" id="OXM13718.1"/>
    </source>
</evidence>
<proteinExistence type="predicted"/>
<feature type="transmembrane region" description="Helical" evidence="6">
    <location>
        <begin position="171"/>
        <end position="192"/>
    </location>
</feature>
<feature type="transmembrane region" description="Helical" evidence="6">
    <location>
        <begin position="42"/>
        <end position="63"/>
    </location>
</feature>
<dbReference type="InterPro" id="IPR002797">
    <property type="entry name" value="Polysacc_synth"/>
</dbReference>
<dbReference type="PANTHER" id="PTHR30250:SF11">
    <property type="entry name" value="O-ANTIGEN TRANSPORTER-RELATED"/>
    <property type="match status" value="1"/>
</dbReference>
<dbReference type="RefSeq" id="WP_089526420.1">
    <property type="nucleotide sequence ID" value="NZ_NMUQ01000003.1"/>
</dbReference>
<accession>A0A229NV15</accession>
<dbReference type="Pfam" id="PF01943">
    <property type="entry name" value="Polysacc_synt"/>
    <property type="match status" value="1"/>
</dbReference>
<evidence type="ECO:0000313" key="8">
    <source>
        <dbReference type="Proteomes" id="UP000215145"/>
    </source>
</evidence>
<evidence type="ECO:0000256" key="1">
    <source>
        <dbReference type="ARBA" id="ARBA00004651"/>
    </source>
</evidence>
<dbReference type="Proteomes" id="UP000215145">
    <property type="component" value="Unassembled WGS sequence"/>
</dbReference>
<sequence length="440" mass="48372">MKKLFLSSFALNMVVMALNLMTGIMIARWLGSYGRGEFAAAIRWTALLVGLSTLGLPGAVIYLGKLYKERQQELLGSYLIAGVFFGLTGMGIGWLIMPLLMEGQPAELVLYARIAMICLPFSVMTDGLIGTLQSLNLFRKVMLLRLMSPLGSLLVILILQVSGHLSVRNLILYQIVIWGLFTFILTMSWVFRQVKPSLKNLHLNLSELMRNGIKIYGGSLVAVFGGNFDQLILSLLLAPYALGLYTVAGSIGGILPSVLFGALNVFLWPKLMDLKGEEKKKKTEQMHSMMLLLCTLVTLVACACAPVLLPLLYGNEYKPAIWMAIILLAVAPIRICSQLLLYYLNTEGKFNTVTLSELLSVGGGMGIMLLLMPYLGAIAAAIGIAGGSVLKWIVYIVILRSRGVNTKKLFTLHKRDISYMASTIKSLLNARWGKARQLEN</sequence>
<evidence type="ECO:0000256" key="2">
    <source>
        <dbReference type="ARBA" id="ARBA00022475"/>
    </source>
</evidence>
<dbReference type="InterPro" id="IPR050833">
    <property type="entry name" value="Poly_Biosynth_Transport"/>
</dbReference>
<evidence type="ECO:0008006" key="9">
    <source>
        <dbReference type="Google" id="ProtNLM"/>
    </source>
</evidence>
<organism evidence="7 8">
    <name type="scientific">Paenibacillus herberti</name>
    <dbReference type="NCBI Taxonomy" id="1619309"/>
    <lineage>
        <taxon>Bacteria</taxon>
        <taxon>Bacillati</taxon>
        <taxon>Bacillota</taxon>
        <taxon>Bacilli</taxon>
        <taxon>Bacillales</taxon>
        <taxon>Paenibacillaceae</taxon>
        <taxon>Paenibacillus</taxon>
    </lineage>
</organism>
<name>A0A229NV15_9BACL</name>
<feature type="transmembrane region" description="Helical" evidence="6">
    <location>
        <begin position="377"/>
        <end position="398"/>
    </location>
</feature>
<reference evidence="7 8" key="1">
    <citation type="submission" date="2017-07" db="EMBL/GenBank/DDBJ databases">
        <title>Paenibacillus herberti R33 genome sequencing and assembly.</title>
        <authorList>
            <person name="Su W."/>
        </authorList>
    </citation>
    <scope>NUCLEOTIDE SEQUENCE [LARGE SCALE GENOMIC DNA]</scope>
    <source>
        <strain evidence="7 8">R33</strain>
    </source>
</reference>
<feature type="transmembrane region" description="Helical" evidence="6">
    <location>
        <begin position="9"/>
        <end position="30"/>
    </location>
</feature>
<dbReference type="OrthoDB" id="8482265at2"/>
<feature type="transmembrane region" description="Helical" evidence="6">
    <location>
        <begin position="141"/>
        <end position="159"/>
    </location>
</feature>
<protein>
    <recommendedName>
        <fullName evidence="9">Polysaccharide biosynthesis protein C-terminal domain-containing protein</fullName>
    </recommendedName>
</protein>
<feature type="transmembrane region" description="Helical" evidence="6">
    <location>
        <begin position="244"/>
        <end position="268"/>
    </location>
</feature>
<feature type="transmembrane region" description="Helical" evidence="6">
    <location>
        <begin position="75"/>
        <end position="96"/>
    </location>
</feature>
<keyword evidence="8" id="KW-1185">Reference proteome</keyword>
<dbReference type="EMBL" id="NMUQ01000003">
    <property type="protein sequence ID" value="OXM13718.1"/>
    <property type="molecule type" value="Genomic_DNA"/>
</dbReference>
<keyword evidence="3 6" id="KW-0812">Transmembrane</keyword>
<dbReference type="PANTHER" id="PTHR30250">
    <property type="entry name" value="PST FAMILY PREDICTED COLANIC ACID TRANSPORTER"/>
    <property type="match status" value="1"/>
</dbReference>
<evidence type="ECO:0000256" key="6">
    <source>
        <dbReference type="SAM" id="Phobius"/>
    </source>
</evidence>
<gene>
    <name evidence="7" type="ORF">CGZ75_22125</name>
</gene>
<feature type="transmembrane region" description="Helical" evidence="6">
    <location>
        <begin position="350"/>
        <end position="371"/>
    </location>
</feature>
<comment type="subcellular location">
    <subcellularLocation>
        <location evidence="1">Cell membrane</location>
        <topology evidence="1">Multi-pass membrane protein</topology>
    </subcellularLocation>
</comment>